<feature type="non-terminal residue" evidence="3">
    <location>
        <position position="1038"/>
    </location>
</feature>
<dbReference type="InterPro" id="IPR039448">
    <property type="entry name" value="Beta_helix"/>
</dbReference>
<evidence type="ECO:0000259" key="2">
    <source>
        <dbReference type="Pfam" id="PF13229"/>
    </source>
</evidence>
<sequence length="1038" mass="111463">MVRSGKVDSIALAALFLTSILLSLTLPAHPVSASNETTSGTITGTETWAGTHTLTGDVTIAPGAKLIIQAGATITFPNGTYLDVRGSLCAGVVSCGSSSNANPSMQITLRWEEPLNSSANGECYGMSEGNQEIWIDDPSCNEGVLMRSSIDLSETGMRHVTFDGPWGVPYYVTAVSEFRYAALVLDGASPTLTNLEFMDVNSSSVLTTDLAQPTFDGGTFVVGNDASRSIVGPALQIYSSGSSITPFTLSDITLSSTNNGCGNRDRGRAAIWAEKSFIEINNAEITDGDFGFSLRTSAGSVTNSTASVNCNGIDINGKKSIGSVYYDFEISNNVITTVQGSGITAYSGALATLTNNDIEGASQASGITVYSSTVALHNNEIGPIGGYNGLWLRGSFDVVAENNTIFETGREPIVAGRYTRSEASASRVFLANNTISTQGAGACSSNTYWGGDFTCPAIHAFVTGVTMYDNVVNAGGSADGIRSVGSLLDIQRNVFNVAKTGAVLRNFDSGYSEADQYGTLGFFSQNTWNGAEVTYNVTKSAITVQSEYIPSPPSGEFPVRLAWPDQEAWPANGFQGRISPTPVKNCANCANMTPHNFPLAVNMDNNSTVFTFANLSNLDLSKVKIATQPTHFAVQVSRAELVRFQTLIKGERVTDALLIVEDALGNDLYSIKTKSDGFTPWISLPSNFHLDFRGLGGGDNPDGFADDEFEDSCSDGIDNDGDLTLDTGDSDCNYSAGTRELSIYRFTAYKFGSGYHRGEFTLVDSTYQETVNLENLAPTVTVTQDNGHSYRRIVNITGSAHDGQLANSYATDQLAQWDQRGYVHSIQVKDPFTNAWEDAGYAADTSGMDEGMVTRFNRPFSSWYYAFDMSSMAGEGDYTFEIRAFDGIDYSSIVFKTFKLNTQPPTIFITSPSSFSSHDGGSVHFVGTAQDPYGCPSECNKDIGLVYLQIEGPNFQVTTPVQSNDDGSWEWVWDFSGQPRELATFTFTVWASDSDFCDGIIDECQPVVLTLSIDNSNSQPTISVNQPQANSRIPVSES</sequence>
<accession>A0A381TEZ3</accession>
<reference evidence="3" key="1">
    <citation type="submission" date="2018-05" db="EMBL/GenBank/DDBJ databases">
        <authorList>
            <person name="Lanie J.A."/>
            <person name="Ng W.-L."/>
            <person name="Kazmierczak K.M."/>
            <person name="Andrzejewski T.M."/>
            <person name="Davidsen T.M."/>
            <person name="Wayne K.J."/>
            <person name="Tettelin H."/>
            <person name="Glass J.I."/>
            <person name="Rusch D."/>
            <person name="Podicherti R."/>
            <person name="Tsui H.-C.T."/>
            <person name="Winkler M.E."/>
        </authorList>
    </citation>
    <scope>NUCLEOTIDE SEQUENCE</scope>
</reference>
<evidence type="ECO:0000313" key="3">
    <source>
        <dbReference type="EMBL" id="SVA14138.1"/>
    </source>
</evidence>
<organism evidence="3">
    <name type="scientific">marine metagenome</name>
    <dbReference type="NCBI Taxonomy" id="408172"/>
    <lineage>
        <taxon>unclassified sequences</taxon>
        <taxon>metagenomes</taxon>
        <taxon>ecological metagenomes</taxon>
    </lineage>
</organism>
<name>A0A381TEZ3_9ZZZZ</name>
<dbReference type="SUPFAM" id="SSF51126">
    <property type="entry name" value="Pectin lyase-like"/>
    <property type="match status" value="1"/>
</dbReference>
<feature type="region of interest" description="Disordered" evidence="1">
    <location>
        <begin position="1019"/>
        <end position="1038"/>
    </location>
</feature>
<dbReference type="SMART" id="SM00710">
    <property type="entry name" value="PbH1"/>
    <property type="match status" value="6"/>
</dbReference>
<dbReference type="InterPro" id="IPR012334">
    <property type="entry name" value="Pectin_lyas_fold"/>
</dbReference>
<evidence type="ECO:0000256" key="1">
    <source>
        <dbReference type="SAM" id="MobiDB-lite"/>
    </source>
</evidence>
<dbReference type="Gene3D" id="2.160.20.10">
    <property type="entry name" value="Single-stranded right-handed beta-helix, Pectin lyase-like"/>
    <property type="match status" value="1"/>
</dbReference>
<feature type="domain" description="Right handed beta helix" evidence="2">
    <location>
        <begin position="329"/>
        <end position="442"/>
    </location>
</feature>
<dbReference type="InterPro" id="IPR006626">
    <property type="entry name" value="PbH1"/>
</dbReference>
<gene>
    <name evidence="3" type="ORF">METZ01_LOCUS66992</name>
</gene>
<dbReference type="AlphaFoldDB" id="A0A381TEZ3"/>
<protein>
    <recommendedName>
        <fullName evidence="2">Right handed beta helix domain-containing protein</fullName>
    </recommendedName>
</protein>
<dbReference type="EMBL" id="UINC01004413">
    <property type="protein sequence ID" value="SVA14138.1"/>
    <property type="molecule type" value="Genomic_DNA"/>
</dbReference>
<dbReference type="Pfam" id="PF13229">
    <property type="entry name" value="Beta_helix"/>
    <property type="match status" value="1"/>
</dbReference>
<dbReference type="InterPro" id="IPR011050">
    <property type="entry name" value="Pectin_lyase_fold/virulence"/>
</dbReference>
<proteinExistence type="predicted"/>